<dbReference type="InterPro" id="IPR002018">
    <property type="entry name" value="CarbesteraseB"/>
</dbReference>
<protein>
    <recommendedName>
        <fullName evidence="1">Carboxylesterase type B domain-containing protein</fullName>
    </recommendedName>
</protein>
<proteinExistence type="predicted"/>
<evidence type="ECO:0000313" key="2">
    <source>
        <dbReference type="EMBL" id="OJA21672.1"/>
    </source>
</evidence>
<feature type="domain" description="Carboxylesterase type B" evidence="1">
    <location>
        <begin position="3"/>
        <end position="75"/>
    </location>
</feature>
<gene>
    <name evidence="2" type="ORF">AZE42_11736</name>
</gene>
<accession>A0A1J8R773</accession>
<dbReference type="Pfam" id="PF00135">
    <property type="entry name" value="COesterase"/>
    <property type="match status" value="1"/>
</dbReference>
<sequence length="130" mass="13964">MNHCIANFGGDHSNATLFGYNLGAANIIAQLCSNVNLTRPLLSRTIVQSAIVEPNPPDLHSAGWQVPRALAQLLASSVAQLRALDPESLVNVNITFRLLMTVSSLGRGSESFFSLPQGQKNLSKPLLKEV</sequence>
<keyword evidence="3" id="KW-1185">Reference proteome</keyword>
<reference evidence="2 3" key="1">
    <citation type="submission" date="2016-03" db="EMBL/GenBank/DDBJ databases">
        <title>Comparative genomics of the ectomycorrhizal sister species Rhizopogon vinicolor and Rhizopogon vesiculosus (Basidiomycota: Boletales) reveals a divergence of the mating type B locus.</title>
        <authorList>
            <person name="Mujic A.B."/>
            <person name="Kuo A."/>
            <person name="Tritt A."/>
            <person name="Lipzen A."/>
            <person name="Chen C."/>
            <person name="Johnson J."/>
            <person name="Sharma A."/>
            <person name="Barry K."/>
            <person name="Grigoriev I.V."/>
            <person name="Spatafora J.W."/>
        </authorList>
    </citation>
    <scope>NUCLEOTIDE SEQUENCE [LARGE SCALE GENOMIC DNA]</scope>
    <source>
        <strain evidence="2 3">AM-OR11-056</strain>
    </source>
</reference>
<organism evidence="2 3">
    <name type="scientific">Rhizopogon vesiculosus</name>
    <dbReference type="NCBI Taxonomy" id="180088"/>
    <lineage>
        <taxon>Eukaryota</taxon>
        <taxon>Fungi</taxon>
        <taxon>Dikarya</taxon>
        <taxon>Basidiomycota</taxon>
        <taxon>Agaricomycotina</taxon>
        <taxon>Agaricomycetes</taxon>
        <taxon>Agaricomycetidae</taxon>
        <taxon>Boletales</taxon>
        <taxon>Suillineae</taxon>
        <taxon>Rhizopogonaceae</taxon>
        <taxon>Rhizopogon</taxon>
    </lineage>
</organism>
<dbReference type="Gene3D" id="3.40.50.1820">
    <property type="entry name" value="alpha/beta hydrolase"/>
    <property type="match status" value="1"/>
</dbReference>
<dbReference type="InterPro" id="IPR029058">
    <property type="entry name" value="AB_hydrolase_fold"/>
</dbReference>
<dbReference type="EMBL" id="LVVM01000035">
    <property type="protein sequence ID" value="OJA21672.1"/>
    <property type="molecule type" value="Genomic_DNA"/>
</dbReference>
<dbReference type="STRING" id="180088.A0A1J8R773"/>
<name>A0A1J8R773_9AGAM</name>
<dbReference type="AlphaFoldDB" id="A0A1J8R773"/>
<comment type="caution">
    <text evidence="2">The sequence shown here is derived from an EMBL/GenBank/DDBJ whole genome shotgun (WGS) entry which is preliminary data.</text>
</comment>
<evidence type="ECO:0000259" key="1">
    <source>
        <dbReference type="Pfam" id="PF00135"/>
    </source>
</evidence>
<evidence type="ECO:0000313" key="3">
    <source>
        <dbReference type="Proteomes" id="UP000183567"/>
    </source>
</evidence>
<dbReference type="SUPFAM" id="SSF53474">
    <property type="entry name" value="alpha/beta-Hydrolases"/>
    <property type="match status" value="1"/>
</dbReference>
<dbReference type="OrthoDB" id="3200163at2759"/>
<dbReference type="Proteomes" id="UP000183567">
    <property type="component" value="Unassembled WGS sequence"/>
</dbReference>